<dbReference type="Proteomes" id="UP001057134">
    <property type="component" value="Chromosome"/>
</dbReference>
<reference evidence="1" key="2">
    <citation type="journal article" date="2021" name="J Anim Sci Technol">
        <title>Complete genome sequence of Paenibacillus konkukensis sp. nov. SK3146 as a potential probiotic strain.</title>
        <authorList>
            <person name="Jung H.I."/>
            <person name="Park S."/>
            <person name="Niu K.M."/>
            <person name="Lee S.W."/>
            <person name="Kothari D."/>
            <person name="Yi K.J."/>
            <person name="Kim S.K."/>
        </authorList>
    </citation>
    <scope>NUCLEOTIDE SEQUENCE</scope>
    <source>
        <strain evidence="1">SK3146</strain>
    </source>
</reference>
<dbReference type="RefSeq" id="WP_249862471.1">
    <property type="nucleotide sequence ID" value="NZ_CP027059.1"/>
</dbReference>
<organism evidence="1 2">
    <name type="scientific">Paenibacillus konkukensis</name>
    <dbReference type="NCBI Taxonomy" id="2020716"/>
    <lineage>
        <taxon>Bacteria</taxon>
        <taxon>Bacillati</taxon>
        <taxon>Bacillota</taxon>
        <taxon>Bacilli</taxon>
        <taxon>Bacillales</taxon>
        <taxon>Paenibacillaceae</taxon>
        <taxon>Paenibacillus</taxon>
    </lineage>
</organism>
<gene>
    <name evidence="1" type="ORF">SK3146_06267</name>
</gene>
<proteinExistence type="predicted"/>
<evidence type="ECO:0000313" key="1">
    <source>
        <dbReference type="EMBL" id="UQZ86974.1"/>
    </source>
</evidence>
<protein>
    <submittedName>
        <fullName evidence="1">Uncharacterized protein</fullName>
    </submittedName>
</protein>
<keyword evidence="2" id="KW-1185">Reference proteome</keyword>
<reference evidence="1" key="1">
    <citation type="submission" date="2018-02" db="EMBL/GenBank/DDBJ databases">
        <authorList>
            <person name="Kim S.-K."/>
            <person name="Jung H.-I."/>
            <person name="Lee S.-W."/>
        </authorList>
    </citation>
    <scope>NUCLEOTIDE SEQUENCE</scope>
    <source>
        <strain evidence="1">SK3146</strain>
    </source>
</reference>
<accession>A0ABY4RZ47</accession>
<dbReference type="EMBL" id="CP027059">
    <property type="protein sequence ID" value="UQZ86974.1"/>
    <property type="molecule type" value="Genomic_DNA"/>
</dbReference>
<sequence length="75" mass="8048">MQAGYVLVDDHDFETAQKMGCPVKATQGGMDIYPPGKVTGFSSDHVTISGKNGSKRLFRSVNRFEVVEAAAAAQE</sequence>
<name>A0ABY4RZ47_9BACL</name>
<evidence type="ECO:0000313" key="2">
    <source>
        <dbReference type="Proteomes" id="UP001057134"/>
    </source>
</evidence>